<dbReference type="RefSeq" id="WP_261237004.1">
    <property type="nucleotide sequence ID" value="NZ_JAMXFA010000041.1"/>
</dbReference>
<gene>
    <name evidence="2" type="ORF">NG792_23300</name>
</gene>
<dbReference type="EMBL" id="JAMXFA010000041">
    <property type="protein sequence ID" value="MCT7980656.1"/>
    <property type="molecule type" value="Genomic_DNA"/>
</dbReference>
<accession>A0ABT2NDX0</accession>
<feature type="region of interest" description="Disordered" evidence="1">
    <location>
        <begin position="1"/>
        <end position="22"/>
    </location>
</feature>
<dbReference type="Proteomes" id="UP001525961">
    <property type="component" value="Unassembled WGS sequence"/>
</dbReference>
<organism evidence="2 3">
    <name type="scientific">Laspinema olomoucense D3b</name>
    <dbReference type="NCBI Taxonomy" id="2953688"/>
    <lineage>
        <taxon>Bacteria</taxon>
        <taxon>Bacillati</taxon>
        <taxon>Cyanobacteriota</taxon>
        <taxon>Cyanophyceae</taxon>
        <taxon>Oscillatoriophycideae</taxon>
        <taxon>Oscillatoriales</taxon>
        <taxon>Laspinemataceae</taxon>
        <taxon>Laspinema</taxon>
        <taxon>Laspinema olomoucense</taxon>
    </lineage>
</organism>
<reference evidence="2 3" key="1">
    <citation type="journal article" date="2022" name="Front. Microbiol.">
        <title>High genomic differentiation and limited gene flow indicate recent cryptic speciation within the genus Laspinema (cyanobacteria).</title>
        <authorList>
            <person name="Stanojkovic A."/>
            <person name="Skoupy S."/>
            <person name="Skaloud P."/>
            <person name="Dvorak P."/>
        </authorList>
    </citation>
    <scope>NUCLEOTIDE SEQUENCE [LARGE SCALE GENOMIC DNA]</scope>
    <source>
        <strain evidence="2 3">D3b</strain>
    </source>
</reference>
<evidence type="ECO:0000313" key="2">
    <source>
        <dbReference type="EMBL" id="MCT7980656.1"/>
    </source>
</evidence>
<keyword evidence="3" id="KW-1185">Reference proteome</keyword>
<evidence type="ECO:0000313" key="3">
    <source>
        <dbReference type="Proteomes" id="UP001525961"/>
    </source>
</evidence>
<protein>
    <recommendedName>
        <fullName evidence="4">Gas vesicle protein</fullName>
    </recommendedName>
</protein>
<comment type="caution">
    <text evidence="2">The sequence shown here is derived from an EMBL/GenBank/DDBJ whole genome shotgun (WGS) entry which is preliminary data.</text>
</comment>
<feature type="region of interest" description="Disordered" evidence="1">
    <location>
        <begin position="69"/>
        <end position="123"/>
    </location>
</feature>
<proteinExistence type="predicted"/>
<feature type="compositionally biased region" description="Pro residues" evidence="1">
    <location>
        <begin position="1"/>
        <end position="14"/>
    </location>
</feature>
<name>A0ABT2NDX0_9CYAN</name>
<evidence type="ECO:0008006" key="4">
    <source>
        <dbReference type="Google" id="ProtNLM"/>
    </source>
</evidence>
<sequence>MPRIKPPSSMPPKISPTHRQNCEAGEQVELYKMTTKRQRIQHELQMIKQRMELLNSQLSLLDSQIEAKQKAMQDLQPSSGKGVGAIPGEIKPIQDHSIPSRTPLSEPINRGNSNPFKTFHLEY</sequence>
<evidence type="ECO:0000256" key="1">
    <source>
        <dbReference type="SAM" id="MobiDB-lite"/>
    </source>
</evidence>